<keyword evidence="1" id="KW-0812">Transmembrane</keyword>
<reference evidence="2 3" key="1">
    <citation type="submission" date="2019-03" db="EMBL/GenBank/DDBJ databases">
        <title>Genomic Encyclopedia of Archaeal and Bacterial Type Strains, Phase II (KMG-II): from individual species to whole genera.</title>
        <authorList>
            <person name="Goeker M."/>
        </authorList>
    </citation>
    <scope>NUCLEOTIDE SEQUENCE [LARGE SCALE GENOMIC DNA]</scope>
    <source>
        <strain evidence="2 3">DSM 45499</strain>
    </source>
</reference>
<accession>A0A4R7V9K9</accession>
<dbReference type="EMBL" id="SOCP01000012">
    <property type="protein sequence ID" value="TDV45618.1"/>
    <property type="molecule type" value="Genomic_DNA"/>
</dbReference>
<dbReference type="OrthoDB" id="3748531at2"/>
<dbReference type="RefSeq" id="WP_133906318.1">
    <property type="nucleotide sequence ID" value="NZ_SOCP01000012.1"/>
</dbReference>
<dbReference type="Proteomes" id="UP000294927">
    <property type="component" value="Unassembled WGS sequence"/>
</dbReference>
<keyword evidence="1" id="KW-0472">Membrane</keyword>
<comment type="caution">
    <text evidence="2">The sequence shown here is derived from an EMBL/GenBank/DDBJ whole genome shotgun (WGS) entry which is preliminary data.</text>
</comment>
<evidence type="ECO:0000313" key="2">
    <source>
        <dbReference type="EMBL" id="TDV45618.1"/>
    </source>
</evidence>
<keyword evidence="1" id="KW-1133">Transmembrane helix</keyword>
<protein>
    <recommendedName>
        <fullName evidence="4">DUF2530 domain-containing protein</fullName>
    </recommendedName>
</protein>
<feature type="transmembrane region" description="Helical" evidence="1">
    <location>
        <begin position="36"/>
        <end position="56"/>
    </location>
</feature>
<name>A0A4R7V9K9_9PSEU</name>
<dbReference type="AlphaFoldDB" id="A0A4R7V9K9"/>
<evidence type="ECO:0000313" key="3">
    <source>
        <dbReference type="Proteomes" id="UP000294927"/>
    </source>
</evidence>
<sequence>MSFTDMDRGATTMQDYFEQVLQPTDKPTTAKRVVTALWLSVLLVEFTVWLLVGIIGGFDGPWWLWTAAVGGVVVGCLHLVGREPREHP</sequence>
<evidence type="ECO:0008006" key="4">
    <source>
        <dbReference type="Google" id="ProtNLM"/>
    </source>
</evidence>
<feature type="transmembrane region" description="Helical" evidence="1">
    <location>
        <begin position="62"/>
        <end position="80"/>
    </location>
</feature>
<organism evidence="2 3">
    <name type="scientific">Actinophytocola oryzae</name>
    <dbReference type="NCBI Taxonomy" id="502181"/>
    <lineage>
        <taxon>Bacteria</taxon>
        <taxon>Bacillati</taxon>
        <taxon>Actinomycetota</taxon>
        <taxon>Actinomycetes</taxon>
        <taxon>Pseudonocardiales</taxon>
        <taxon>Pseudonocardiaceae</taxon>
    </lineage>
</organism>
<keyword evidence="3" id="KW-1185">Reference proteome</keyword>
<gene>
    <name evidence="2" type="ORF">CLV71_112290</name>
</gene>
<proteinExistence type="predicted"/>
<evidence type="ECO:0000256" key="1">
    <source>
        <dbReference type="SAM" id="Phobius"/>
    </source>
</evidence>